<accession>A0A9D4QNL6</accession>
<organism evidence="1 2">
    <name type="scientific">Dreissena polymorpha</name>
    <name type="common">Zebra mussel</name>
    <name type="synonym">Mytilus polymorpha</name>
    <dbReference type="NCBI Taxonomy" id="45954"/>
    <lineage>
        <taxon>Eukaryota</taxon>
        <taxon>Metazoa</taxon>
        <taxon>Spiralia</taxon>
        <taxon>Lophotrochozoa</taxon>
        <taxon>Mollusca</taxon>
        <taxon>Bivalvia</taxon>
        <taxon>Autobranchia</taxon>
        <taxon>Heteroconchia</taxon>
        <taxon>Euheterodonta</taxon>
        <taxon>Imparidentia</taxon>
        <taxon>Neoheterodontei</taxon>
        <taxon>Myida</taxon>
        <taxon>Dreissenoidea</taxon>
        <taxon>Dreissenidae</taxon>
        <taxon>Dreissena</taxon>
    </lineage>
</organism>
<reference evidence="1" key="2">
    <citation type="submission" date="2020-11" db="EMBL/GenBank/DDBJ databases">
        <authorList>
            <person name="McCartney M.A."/>
            <person name="Auch B."/>
            <person name="Kono T."/>
            <person name="Mallez S."/>
            <person name="Becker A."/>
            <person name="Gohl D.M."/>
            <person name="Silverstein K.A.T."/>
            <person name="Koren S."/>
            <person name="Bechman K.B."/>
            <person name="Herman A."/>
            <person name="Abrahante J.E."/>
            <person name="Garbe J."/>
        </authorList>
    </citation>
    <scope>NUCLEOTIDE SEQUENCE</scope>
    <source>
        <strain evidence="1">Duluth1</strain>
        <tissue evidence="1">Whole animal</tissue>
    </source>
</reference>
<comment type="caution">
    <text evidence="1">The sequence shown here is derived from an EMBL/GenBank/DDBJ whole genome shotgun (WGS) entry which is preliminary data.</text>
</comment>
<dbReference type="PANTHER" id="PTHR46791">
    <property type="entry name" value="EXPRESSED PROTEIN"/>
    <property type="match status" value="1"/>
</dbReference>
<evidence type="ECO:0000313" key="1">
    <source>
        <dbReference type="EMBL" id="KAH3836747.1"/>
    </source>
</evidence>
<evidence type="ECO:0000313" key="2">
    <source>
        <dbReference type="Proteomes" id="UP000828390"/>
    </source>
</evidence>
<dbReference type="AlphaFoldDB" id="A0A9D4QNL6"/>
<name>A0A9D4QNL6_DREPO</name>
<keyword evidence="2" id="KW-1185">Reference proteome</keyword>
<gene>
    <name evidence="1" type="ORF">DPMN_110122</name>
</gene>
<protein>
    <submittedName>
        <fullName evidence="1">Uncharacterized protein</fullName>
    </submittedName>
</protein>
<dbReference type="EMBL" id="JAIWYP010000004">
    <property type="protein sequence ID" value="KAH3836747.1"/>
    <property type="molecule type" value="Genomic_DNA"/>
</dbReference>
<sequence length="70" mass="8049">MVIGSEEIRAYLRTRETPMVVNRDRVRAILAELGPVGGATRWAQVVSRRRYSVPEPNSLWHIDSHHSLVR</sequence>
<dbReference type="Proteomes" id="UP000828390">
    <property type="component" value="Unassembled WGS sequence"/>
</dbReference>
<dbReference type="PANTHER" id="PTHR46791:SF5">
    <property type="entry name" value="CLR5 DOMAIN-CONTAINING PROTEIN-RELATED"/>
    <property type="match status" value="1"/>
</dbReference>
<reference evidence="1" key="1">
    <citation type="journal article" date="2019" name="bioRxiv">
        <title>The Genome of the Zebra Mussel, Dreissena polymorpha: A Resource for Invasive Species Research.</title>
        <authorList>
            <person name="McCartney M.A."/>
            <person name="Auch B."/>
            <person name="Kono T."/>
            <person name="Mallez S."/>
            <person name="Zhang Y."/>
            <person name="Obille A."/>
            <person name="Becker A."/>
            <person name="Abrahante J.E."/>
            <person name="Garbe J."/>
            <person name="Badalamenti J.P."/>
            <person name="Herman A."/>
            <person name="Mangelson H."/>
            <person name="Liachko I."/>
            <person name="Sullivan S."/>
            <person name="Sone E.D."/>
            <person name="Koren S."/>
            <person name="Silverstein K.A.T."/>
            <person name="Beckman K.B."/>
            <person name="Gohl D.M."/>
        </authorList>
    </citation>
    <scope>NUCLEOTIDE SEQUENCE</scope>
    <source>
        <strain evidence="1">Duluth1</strain>
        <tissue evidence="1">Whole animal</tissue>
    </source>
</reference>
<proteinExistence type="predicted"/>